<dbReference type="OrthoDB" id="8670769at2"/>
<gene>
    <name evidence="10" type="ORF">EZ449_12865</name>
</gene>
<protein>
    <submittedName>
        <fullName evidence="10">Uncharacterized protein</fullName>
    </submittedName>
</protein>
<comment type="caution">
    <text evidence="10">The sequence shown here is derived from an EMBL/GenBank/DDBJ whole genome shotgun (WGS) entry which is preliminary data.</text>
</comment>
<reference evidence="10 11" key="1">
    <citation type="submission" date="2019-02" db="EMBL/GenBank/DDBJ databases">
        <title>Pedobacter sp. RP-3-11 sp. nov., isolated from Arctic soil.</title>
        <authorList>
            <person name="Dahal R.H."/>
        </authorList>
    </citation>
    <scope>NUCLEOTIDE SEQUENCE [LARGE SCALE GENOMIC DNA]</scope>
    <source>
        <strain evidence="10 11">RP-3-11</strain>
    </source>
</reference>
<comment type="subcellular location">
    <subcellularLocation>
        <location evidence="1">Cell membrane</location>
        <topology evidence="1">Multi-pass membrane protein</topology>
    </subcellularLocation>
</comment>
<dbReference type="RefSeq" id="WP_131559375.1">
    <property type="nucleotide sequence ID" value="NZ_SJSN01000009.1"/>
</dbReference>
<feature type="domain" description="Integral membrane bound transporter" evidence="9">
    <location>
        <begin position="392"/>
        <end position="512"/>
    </location>
</feature>
<dbReference type="AlphaFoldDB" id="A0A4R0P061"/>
<feature type="transmembrane region" description="Helical" evidence="7">
    <location>
        <begin position="500"/>
        <end position="519"/>
    </location>
</feature>
<accession>A0A4R0P061</accession>
<comment type="similarity">
    <text evidence="6">Belongs to the YccS/YhfK family.</text>
</comment>
<dbReference type="EMBL" id="SJSN01000009">
    <property type="protein sequence ID" value="TCD08291.1"/>
    <property type="molecule type" value="Genomic_DNA"/>
</dbReference>
<feature type="transmembrane region" description="Helical" evidence="7">
    <location>
        <begin position="31"/>
        <end position="59"/>
    </location>
</feature>
<feature type="transmembrane region" description="Helical" evidence="7">
    <location>
        <begin position="143"/>
        <end position="165"/>
    </location>
</feature>
<dbReference type="GO" id="GO:0005886">
    <property type="term" value="C:plasma membrane"/>
    <property type="evidence" value="ECO:0007669"/>
    <property type="project" value="UniProtKB-SubCell"/>
</dbReference>
<feature type="transmembrane region" description="Helical" evidence="7">
    <location>
        <begin position="95"/>
        <end position="111"/>
    </location>
</feature>
<keyword evidence="3 7" id="KW-0812">Transmembrane</keyword>
<evidence type="ECO:0000256" key="5">
    <source>
        <dbReference type="ARBA" id="ARBA00023136"/>
    </source>
</evidence>
<evidence type="ECO:0000313" key="10">
    <source>
        <dbReference type="EMBL" id="TCD08291.1"/>
    </source>
</evidence>
<keyword evidence="11" id="KW-1185">Reference proteome</keyword>
<feature type="transmembrane region" description="Helical" evidence="7">
    <location>
        <begin position="118"/>
        <end position="137"/>
    </location>
</feature>
<keyword evidence="2" id="KW-1003">Cell membrane</keyword>
<dbReference type="Pfam" id="PF12805">
    <property type="entry name" value="FUSC-like"/>
    <property type="match status" value="1"/>
</dbReference>
<feature type="transmembrane region" description="Helical" evidence="7">
    <location>
        <begin position="71"/>
        <end position="89"/>
    </location>
</feature>
<name>A0A4R0P061_9SPHI</name>
<feature type="domain" description="Integral membrane protein YccS N-terminal" evidence="8">
    <location>
        <begin position="76"/>
        <end position="289"/>
    </location>
</feature>
<dbReference type="InterPro" id="IPR049453">
    <property type="entry name" value="Memb_transporter_dom"/>
</dbReference>
<feature type="transmembrane region" description="Helical" evidence="7">
    <location>
        <begin position="429"/>
        <end position="462"/>
    </location>
</feature>
<feature type="transmembrane region" description="Helical" evidence="7">
    <location>
        <begin position="468"/>
        <end position="488"/>
    </location>
</feature>
<evidence type="ECO:0000256" key="7">
    <source>
        <dbReference type="SAM" id="Phobius"/>
    </source>
</evidence>
<evidence type="ECO:0000313" key="11">
    <source>
        <dbReference type="Proteomes" id="UP000291485"/>
    </source>
</evidence>
<organism evidence="10 11">
    <name type="scientific">Pedobacter frigidisoli</name>
    <dbReference type="NCBI Taxonomy" id="2530455"/>
    <lineage>
        <taxon>Bacteria</taxon>
        <taxon>Pseudomonadati</taxon>
        <taxon>Bacteroidota</taxon>
        <taxon>Sphingobacteriia</taxon>
        <taxon>Sphingobacteriales</taxon>
        <taxon>Sphingobacteriaceae</taxon>
        <taxon>Pedobacter</taxon>
    </lineage>
</organism>
<sequence>MRNAKERNITLKALDFNNQDLADAVRNTITVIVPFSVFFFLGMPSAAMGVGTGTLLICLTDLPGNRAEKMFSAWLSTLTFSLLAVLISLLVSNIYALPFVVGGLTFLLLMMTSLGQRMGVIGMMGLGVAAFTIGLHPTNPLAYGMYIAIGGIWYSLVSLTQAWLFPYHSLKRALARTKKNTAALMRLRSIGYDMEASLAGFNAKNIKLHLKLTTDHELVRRLLLGDRFNISFEDISGKQLLKESILLIDLYEKVSALHYDYTSMRNTLAGSGILEKIRNLIGFTADKLESNTPVQANFDEFIAEIHRLTVASEKHRDLVAGIVVNLEETGALVFALDDQRDLDTKMLSKQFPAFLTEGKISFKMLKAHLTYDSQVFRFALRISLLMMAVVLVVAMLPKGSYGYWLPITLIVISRPSYGMTMKRNIERVIGTFAGLIIGWCLIALNLPIALQLCIAVLGLFLFFGFLLLRYWVSAMGITLAVVLCLSIYHGNTTQILSERLLFTLLGCLIGLAATFLFPVRHSFNIKIAVQQAISTNSDYLSAVINNAHQDVIQIKLARKQSYLALSALNEAISLVAREPKWKRKELRTLRQIELLCFQVNALTAALSIADKDLSSLNIKPIADLNYCVEKLNEMQHGQVFALMPLERLDGQLNLSNVAVKLKTIFSAS</sequence>
<evidence type="ECO:0000256" key="6">
    <source>
        <dbReference type="ARBA" id="ARBA00043993"/>
    </source>
</evidence>
<dbReference type="Proteomes" id="UP000291485">
    <property type="component" value="Unassembled WGS sequence"/>
</dbReference>
<keyword evidence="4 7" id="KW-1133">Transmembrane helix</keyword>
<proteinExistence type="inferred from homology"/>
<evidence type="ECO:0000256" key="1">
    <source>
        <dbReference type="ARBA" id="ARBA00004651"/>
    </source>
</evidence>
<dbReference type="PANTHER" id="PTHR30509:SF9">
    <property type="entry name" value="MULTIDRUG RESISTANCE PROTEIN MDTO"/>
    <property type="match status" value="1"/>
</dbReference>
<evidence type="ECO:0000256" key="4">
    <source>
        <dbReference type="ARBA" id="ARBA00022989"/>
    </source>
</evidence>
<evidence type="ECO:0000259" key="8">
    <source>
        <dbReference type="Pfam" id="PF12805"/>
    </source>
</evidence>
<keyword evidence="5 7" id="KW-0472">Membrane</keyword>
<evidence type="ECO:0000259" key="9">
    <source>
        <dbReference type="Pfam" id="PF13515"/>
    </source>
</evidence>
<dbReference type="Pfam" id="PF13515">
    <property type="entry name" value="FUSC_2"/>
    <property type="match status" value="1"/>
</dbReference>
<evidence type="ECO:0000256" key="3">
    <source>
        <dbReference type="ARBA" id="ARBA00022692"/>
    </source>
</evidence>
<dbReference type="InterPro" id="IPR032692">
    <property type="entry name" value="YccS_N"/>
</dbReference>
<evidence type="ECO:0000256" key="2">
    <source>
        <dbReference type="ARBA" id="ARBA00022475"/>
    </source>
</evidence>
<dbReference type="PANTHER" id="PTHR30509">
    <property type="entry name" value="P-HYDROXYBENZOIC ACID EFFLUX PUMP SUBUNIT-RELATED"/>
    <property type="match status" value="1"/>
</dbReference>